<proteinExistence type="predicted"/>
<dbReference type="AlphaFoldDB" id="A0A8S9VEU9"/>
<reference evidence="2" key="1">
    <citation type="submission" date="2020-03" db="EMBL/GenBank/DDBJ databases">
        <title>Hybrid Assembly of Korean Phytophthora infestans isolates.</title>
        <authorList>
            <person name="Prokchorchik M."/>
            <person name="Lee Y."/>
            <person name="Seo J."/>
            <person name="Cho J.-H."/>
            <person name="Park Y.-E."/>
            <person name="Jang D.-C."/>
            <person name="Im J.-S."/>
            <person name="Choi J.-G."/>
            <person name="Park H.-J."/>
            <person name="Lee G.-B."/>
            <person name="Lee Y.-G."/>
            <person name="Hong S.-Y."/>
            <person name="Cho K."/>
            <person name="Sohn K.H."/>
        </authorList>
    </citation>
    <scope>NUCLEOTIDE SEQUENCE</scope>
    <source>
        <strain evidence="2">KR_2_A2</strain>
    </source>
</reference>
<dbReference type="InterPro" id="IPR024752">
    <property type="entry name" value="Myb/SANT-like_dom"/>
</dbReference>
<dbReference type="Pfam" id="PF12776">
    <property type="entry name" value="Myb_DNA-bind_3"/>
    <property type="match status" value="1"/>
</dbReference>
<organism evidence="2 3">
    <name type="scientific">Phytophthora infestans</name>
    <name type="common">Potato late blight agent</name>
    <name type="synonym">Botrytis infestans</name>
    <dbReference type="NCBI Taxonomy" id="4787"/>
    <lineage>
        <taxon>Eukaryota</taxon>
        <taxon>Sar</taxon>
        <taxon>Stramenopiles</taxon>
        <taxon>Oomycota</taxon>
        <taxon>Peronosporomycetes</taxon>
        <taxon>Peronosporales</taxon>
        <taxon>Peronosporaceae</taxon>
        <taxon>Phytophthora</taxon>
    </lineage>
</organism>
<accession>A0A8S9VEU9</accession>
<evidence type="ECO:0000313" key="3">
    <source>
        <dbReference type="Proteomes" id="UP000704712"/>
    </source>
</evidence>
<name>A0A8S9VEU9_PHYIN</name>
<dbReference type="GO" id="GO:0003677">
    <property type="term" value="F:DNA binding"/>
    <property type="evidence" value="ECO:0007669"/>
    <property type="project" value="UniProtKB-KW"/>
</dbReference>
<comment type="caution">
    <text evidence="2">The sequence shown here is derived from an EMBL/GenBank/DDBJ whole genome shotgun (WGS) entry which is preliminary data.</text>
</comment>
<evidence type="ECO:0000313" key="2">
    <source>
        <dbReference type="EMBL" id="KAF4150707.1"/>
    </source>
</evidence>
<keyword evidence="2" id="KW-0238">DNA-binding</keyword>
<evidence type="ECO:0000259" key="1">
    <source>
        <dbReference type="Pfam" id="PF12776"/>
    </source>
</evidence>
<gene>
    <name evidence="2" type="ORF">GN958_ATG00111</name>
</gene>
<dbReference type="Proteomes" id="UP000704712">
    <property type="component" value="Unassembled WGS sequence"/>
</dbReference>
<dbReference type="EMBL" id="JAACNO010000030">
    <property type="protein sequence ID" value="KAF4150707.1"/>
    <property type="molecule type" value="Genomic_DNA"/>
</dbReference>
<sequence>MIDQARACKRSDSGFKKEAWAVVTKDINAKLGLEFIKQQVKSRLQTSHSTMR</sequence>
<feature type="domain" description="Myb/SANT-like" evidence="1">
    <location>
        <begin position="1"/>
        <end position="47"/>
    </location>
</feature>
<protein>
    <submittedName>
        <fullName evidence="2">Myb/SANT-like DNA-binding domain</fullName>
    </submittedName>
</protein>